<keyword evidence="4" id="KW-1185">Reference proteome</keyword>
<evidence type="ECO:0000313" key="3">
    <source>
        <dbReference type="EMBL" id="OOF33063.1"/>
    </source>
</evidence>
<comment type="caution">
    <text evidence="3">The sequence shown here is derived from an EMBL/GenBank/DDBJ whole genome shotgun (WGS) entry which is preliminary data.</text>
</comment>
<protein>
    <recommendedName>
        <fullName evidence="2">ASP external chaperone domain-containing protein</fullName>
    </recommendedName>
</protein>
<dbReference type="EMBL" id="MUFR01000041">
    <property type="protein sequence ID" value="OOF33063.1"/>
    <property type="molecule type" value="Genomic_DNA"/>
</dbReference>
<dbReference type="Proteomes" id="UP000189431">
    <property type="component" value="Unassembled WGS sequence"/>
</dbReference>
<evidence type="ECO:0000259" key="2">
    <source>
        <dbReference type="Pfam" id="PF18492"/>
    </source>
</evidence>
<dbReference type="Pfam" id="PF18492">
    <property type="entry name" value="ORF_2_N"/>
    <property type="match status" value="1"/>
</dbReference>
<accession>A0ABX3KNJ5</accession>
<organism evidence="3 4">
    <name type="scientific">Salinivibrio costicola subsp. alcaliphilus</name>
    <dbReference type="NCBI Taxonomy" id="272773"/>
    <lineage>
        <taxon>Bacteria</taxon>
        <taxon>Pseudomonadati</taxon>
        <taxon>Pseudomonadota</taxon>
        <taxon>Gammaproteobacteria</taxon>
        <taxon>Vibrionales</taxon>
        <taxon>Vibrionaceae</taxon>
        <taxon>Salinivibrio</taxon>
    </lineage>
</organism>
<name>A0ABX3KNJ5_SALCS</name>
<reference evidence="4" key="1">
    <citation type="submission" date="2017-01" db="EMBL/GenBank/DDBJ databases">
        <title>Draft genome of the species Salinivibrio costicola subsp. alcaliphilus.</title>
        <authorList>
            <person name="Lopez-Hermoso C."/>
            <person name="De La Haba R."/>
            <person name="Sanchez-Porro C."/>
            <person name="Ventosa A."/>
        </authorList>
    </citation>
    <scope>NUCLEOTIDE SEQUENCE [LARGE SCALE GENOMIC DNA]</scope>
    <source>
        <strain evidence="4">CBH448</strain>
    </source>
</reference>
<feature type="domain" description="ASP external chaperone" evidence="2">
    <location>
        <begin position="18"/>
        <end position="133"/>
    </location>
</feature>
<gene>
    <name evidence="3" type="ORF">BZJ21_12770</name>
</gene>
<evidence type="ECO:0000256" key="1">
    <source>
        <dbReference type="SAM" id="SignalP"/>
    </source>
</evidence>
<evidence type="ECO:0000313" key="4">
    <source>
        <dbReference type="Proteomes" id="UP000189431"/>
    </source>
</evidence>
<dbReference type="InterPro" id="IPR040536">
    <property type="entry name" value="ASPCH"/>
</dbReference>
<feature type="signal peptide" evidence="1">
    <location>
        <begin position="1"/>
        <end position="19"/>
    </location>
</feature>
<sequence>MKKLIAVIAAMGLTMSVHAATVELNGDRYVVVDTADNARNMNGEQMGVMVGDKVALSAQSTPLTVTGSILVKASQARADQLADQYGLDLVSYMDGVALLEASPGVNVSALEKALNQSLETPVNLELNPQNQQPQ</sequence>
<keyword evidence="1" id="KW-0732">Signal</keyword>
<proteinExistence type="predicted"/>
<dbReference type="RefSeq" id="WP_077577098.1">
    <property type="nucleotide sequence ID" value="NZ_MUFR01000041.1"/>
</dbReference>
<feature type="chain" id="PRO_5046365065" description="ASP external chaperone domain-containing protein" evidence="1">
    <location>
        <begin position="20"/>
        <end position="134"/>
    </location>
</feature>